<dbReference type="Gene3D" id="2.40.50.1020">
    <property type="entry name" value="LytTr DNA-binding domain"/>
    <property type="match status" value="1"/>
</dbReference>
<dbReference type="Pfam" id="PF00072">
    <property type="entry name" value="Response_reg"/>
    <property type="match status" value="1"/>
</dbReference>
<gene>
    <name evidence="4" type="ORF">DNU06_00515</name>
</gene>
<dbReference type="Pfam" id="PF04397">
    <property type="entry name" value="LytTR"/>
    <property type="match status" value="1"/>
</dbReference>
<dbReference type="PROSITE" id="PS50110">
    <property type="entry name" value="RESPONSE_REGULATORY"/>
    <property type="match status" value="1"/>
</dbReference>
<name>A0A2W1NVV9_9FLAO</name>
<dbReference type="GO" id="GO:0003677">
    <property type="term" value="F:DNA binding"/>
    <property type="evidence" value="ECO:0007669"/>
    <property type="project" value="UniProtKB-KW"/>
</dbReference>
<sequence>MRTIIVDDERLAREAFKQLLEKYEDIEIVGEYKNAKEAEAGILELNPDLLFIDIQMPGETGLDLIERMENPPRTVFVTAYDEFAIKAFELNAYDYLLKPLEDERLSDVIHRIYEEYKTPESVETSKLLKSGDKLLIKDGEKVWFISIDEIRYFESDGNYVKVFFKNFHPLILRSLNSLADRIDEQLFFRANRKYLVNLNRIVNMETWFNGSFQIEMDCGTKIDVSRRQAIKFKDQFSL</sequence>
<protein>
    <submittedName>
        <fullName evidence="4">DNA-binding response regulator</fullName>
    </submittedName>
</protein>
<evidence type="ECO:0000259" key="2">
    <source>
        <dbReference type="PROSITE" id="PS50110"/>
    </source>
</evidence>
<comment type="caution">
    <text evidence="4">The sequence shown here is derived from an EMBL/GenBank/DDBJ whole genome shotgun (WGS) entry which is preliminary data.</text>
</comment>
<keyword evidence="1" id="KW-0597">Phosphoprotein</keyword>
<feature type="modified residue" description="4-aspartylphosphate" evidence="1">
    <location>
        <position position="53"/>
    </location>
</feature>
<dbReference type="PANTHER" id="PTHR37299:SF1">
    <property type="entry name" value="STAGE 0 SPORULATION PROTEIN A HOMOLOG"/>
    <property type="match status" value="1"/>
</dbReference>
<dbReference type="Proteomes" id="UP000249248">
    <property type="component" value="Unassembled WGS sequence"/>
</dbReference>
<feature type="domain" description="HTH LytTR-type" evidence="3">
    <location>
        <begin position="134"/>
        <end position="238"/>
    </location>
</feature>
<dbReference type="GO" id="GO:0000156">
    <property type="term" value="F:phosphorelay response regulator activity"/>
    <property type="evidence" value="ECO:0007669"/>
    <property type="project" value="InterPro"/>
</dbReference>
<dbReference type="Gene3D" id="3.40.50.2300">
    <property type="match status" value="1"/>
</dbReference>
<dbReference type="PANTHER" id="PTHR37299">
    <property type="entry name" value="TRANSCRIPTIONAL REGULATOR-RELATED"/>
    <property type="match status" value="1"/>
</dbReference>
<dbReference type="InterPro" id="IPR011006">
    <property type="entry name" value="CheY-like_superfamily"/>
</dbReference>
<evidence type="ECO:0000259" key="3">
    <source>
        <dbReference type="PROSITE" id="PS50930"/>
    </source>
</evidence>
<dbReference type="SMART" id="SM00850">
    <property type="entry name" value="LytTR"/>
    <property type="match status" value="1"/>
</dbReference>
<keyword evidence="5" id="KW-1185">Reference proteome</keyword>
<organism evidence="4 5">
    <name type="scientific">Putridiphycobacter roseus</name>
    <dbReference type="NCBI Taxonomy" id="2219161"/>
    <lineage>
        <taxon>Bacteria</taxon>
        <taxon>Pseudomonadati</taxon>
        <taxon>Bacteroidota</taxon>
        <taxon>Flavobacteriia</taxon>
        <taxon>Flavobacteriales</taxon>
        <taxon>Crocinitomicaceae</taxon>
        <taxon>Putridiphycobacter</taxon>
    </lineage>
</organism>
<dbReference type="InterPro" id="IPR046947">
    <property type="entry name" value="LytR-like"/>
</dbReference>
<keyword evidence="4" id="KW-0238">DNA-binding</keyword>
<proteinExistence type="predicted"/>
<dbReference type="PROSITE" id="PS50930">
    <property type="entry name" value="HTH_LYTTR"/>
    <property type="match status" value="1"/>
</dbReference>
<evidence type="ECO:0000313" key="5">
    <source>
        <dbReference type="Proteomes" id="UP000249248"/>
    </source>
</evidence>
<dbReference type="InterPro" id="IPR007492">
    <property type="entry name" value="LytTR_DNA-bd_dom"/>
</dbReference>
<reference evidence="4 5" key="1">
    <citation type="submission" date="2018-06" db="EMBL/GenBank/DDBJ databases">
        <title>The draft genome sequence of Crocinitomix sp. SM1701.</title>
        <authorList>
            <person name="Zhang X."/>
        </authorList>
    </citation>
    <scope>NUCLEOTIDE SEQUENCE [LARGE SCALE GENOMIC DNA]</scope>
    <source>
        <strain evidence="4 5">SM1701</strain>
    </source>
</reference>
<evidence type="ECO:0000313" key="4">
    <source>
        <dbReference type="EMBL" id="PZE18958.1"/>
    </source>
</evidence>
<dbReference type="SUPFAM" id="SSF52172">
    <property type="entry name" value="CheY-like"/>
    <property type="match status" value="1"/>
</dbReference>
<dbReference type="SMART" id="SM00448">
    <property type="entry name" value="REC"/>
    <property type="match status" value="1"/>
</dbReference>
<dbReference type="EMBL" id="QKSB01000001">
    <property type="protein sequence ID" value="PZE18958.1"/>
    <property type="molecule type" value="Genomic_DNA"/>
</dbReference>
<evidence type="ECO:0000256" key="1">
    <source>
        <dbReference type="PROSITE-ProRule" id="PRU00169"/>
    </source>
</evidence>
<dbReference type="InterPro" id="IPR001789">
    <property type="entry name" value="Sig_transdc_resp-reg_receiver"/>
</dbReference>
<feature type="domain" description="Response regulatory" evidence="2">
    <location>
        <begin position="2"/>
        <end position="113"/>
    </location>
</feature>
<accession>A0A2W1NVV9</accession>
<dbReference type="AlphaFoldDB" id="A0A2W1NVV9"/>
<dbReference type="OrthoDB" id="2168082at2"/>